<dbReference type="PANTHER" id="PTHR11926">
    <property type="entry name" value="GLUCOSYL/GLUCURONOSYL TRANSFERASES"/>
    <property type="match status" value="1"/>
</dbReference>
<comment type="caution">
    <text evidence="2">The sequence shown here is derived from an EMBL/GenBank/DDBJ whole genome shotgun (WGS) entry which is preliminary data.</text>
</comment>
<reference evidence="2 3" key="1">
    <citation type="submission" date="2020-08" db="EMBL/GenBank/DDBJ databases">
        <title>Plant Genome Project.</title>
        <authorList>
            <person name="Zhang R.-G."/>
        </authorList>
    </citation>
    <scope>NUCLEOTIDE SEQUENCE [LARGE SCALE GENOMIC DNA]</scope>
    <source>
        <tissue evidence="2">Rhizome</tissue>
    </source>
</reference>
<dbReference type="SUPFAM" id="SSF53756">
    <property type="entry name" value="UDP-Glycosyltransferase/glycogen phosphorylase"/>
    <property type="match status" value="1"/>
</dbReference>
<evidence type="ECO:0000313" key="3">
    <source>
        <dbReference type="Proteomes" id="UP000734854"/>
    </source>
</evidence>
<protein>
    <submittedName>
        <fullName evidence="2">Uncharacterized protein</fullName>
    </submittedName>
</protein>
<dbReference type="Gene3D" id="3.40.50.2000">
    <property type="entry name" value="Glycogen Phosphorylase B"/>
    <property type="match status" value="1"/>
</dbReference>
<dbReference type="GO" id="GO:0080044">
    <property type="term" value="F:quercetin 7-O-glucosyltransferase activity"/>
    <property type="evidence" value="ECO:0007669"/>
    <property type="project" value="TreeGrafter"/>
</dbReference>
<dbReference type="EMBL" id="JACMSC010000001">
    <property type="protein sequence ID" value="KAG6538015.1"/>
    <property type="molecule type" value="Genomic_DNA"/>
</dbReference>
<dbReference type="AlphaFoldDB" id="A0A8J5ICQ2"/>
<keyword evidence="3" id="KW-1185">Reference proteome</keyword>
<dbReference type="PANTHER" id="PTHR11926:SF970">
    <property type="entry name" value="GLYCOSYLTRANSFERASE"/>
    <property type="match status" value="1"/>
</dbReference>
<proteinExistence type="inferred from homology"/>
<gene>
    <name evidence="2" type="ORF">ZIOFF_003118</name>
</gene>
<name>A0A8J5ICQ2_ZINOF</name>
<dbReference type="GO" id="GO:0080043">
    <property type="term" value="F:quercetin 3-O-glucosyltransferase activity"/>
    <property type="evidence" value="ECO:0007669"/>
    <property type="project" value="TreeGrafter"/>
</dbReference>
<dbReference type="Proteomes" id="UP000734854">
    <property type="component" value="Unassembled WGS sequence"/>
</dbReference>
<evidence type="ECO:0000313" key="2">
    <source>
        <dbReference type="EMBL" id="KAG6538015.1"/>
    </source>
</evidence>
<sequence length="197" mass="21557">MASLTGAEPQPHSVLVPIPPQGHITPFLRLATLLLARGFRVTFVLTEYNARHLARSRGHDWAATGGPSFRVEAIPDDLPLPPSDKQDITQDILSVCLSVRSTCLAPFRDLMVGLGRAPDVSPVTRIISNEGMGFTVDEGFGMLVFFFFTHSACGCWSYLHHPDLVSRGYTRSQSFLVVEQNRRISGGLGLLLTSLLP</sequence>
<comment type="similarity">
    <text evidence="1">Belongs to the UDP-glycosyltransferase family.</text>
</comment>
<accession>A0A8J5ICQ2</accession>
<organism evidence="2 3">
    <name type="scientific">Zingiber officinale</name>
    <name type="common">Ginger</name>
    <name type="synonym">Amomum zingiber</name>
    <dbReference type="NCBI Taxonomy" id="94328"/>
    <lineage>
        <taxon>Eukaryota</taxon>
        <taxon>Viridiplantae</taxon>
        <taxon>Streptophyta</taxon>
        <taxon>Embryophyta</taxon>
        <taxon>Tracheophyta</taxon>
        <taxon>Spermatophyta</taxon>
        <taxon>Magnoliopsida</taxon>
        <taxon>Liliopsida</taxon>
        <taxon>Zingiberales</taxon>
        <taxon>Zingiberaceae</taxon>
        <taxon>Zingiber</taxon>
    </lineage>
</organism>
<evidence type="ECO:0000256" key="1">
    <source>
        <dbReference type="ARBA" id="ARBA00009995"/>
    </source>
</evidence>